<evidence type="ECO:0000256" key="2">
    <source>
        <dbReference type="ARBA" id="ARBA00022475"/>
    </source>
</evidence>
<keyword evidence="3" id="KW-0597">Phosphoprotein</keyword>
<organism evidence="9 10">
    <name type="scientific">Nocardioides marmotae</name>
    <dbReference type="NCBI Taxonomy" id="2663857"/>
    <lineage>
        <taxon>Bacteria</taxon>
        <taxon>Bacillati</taxon>
        <taxon>Actinomycetota</taxon>
        <taxon>Actinomycetes</taxon>
        <taxon>Propionibacteriales</taxon>
        <taxon>Nocardioidaceae</taxon>
        <taxon>Nocardioides</taxon>
    </lineage>
</organism>
<sequence>MADHTPPAATTYPAAELDRRFYAFTVDRLVAWGTYVVAGLLSWWFLLDRGETWAGIGVIVGVVLLVSLVFSLLLGLRGISPGRALLGLRVVHAATGAPIGVPAAMLRSLMLGVAALPTFGMGLATLAWTAVMDGSGRRRGAHDRLTHAAVVDVRPAPVVVEEVAAAPRQIVNLTAMRLVPSPPPAATSPAVPPRAPRPTNPPRPVAPTPTLPVPPSAAQPAVPAAVPAAPPASPPAAAPAPATTPAPSAPPAAPASPPPAKRRKLGPPLVDPPAPSPETVGTIGQGTPAPAHAAPAHAAAAGASAPAAPVVTSHTTAERTVMRAAGAGPARWRVAFDSGESFVVEGLALVGRRPEARQGEPVRHVVPLRSSDMSLSKTHAQLQVAADGVLVVMDRGSTNGSILVRQGVSRPLSAGKPTTLLAGDVVRFGDRQMTVARED</sequence>
<feature type="compositionally biased region" description="Low complexity" evidence="7">
    <location>
        <begin position="286"/>
        <end position="300"/>
    </location>
</feature>
<dbReference type="InterPro" id="IPR000253">
    <property type="entry name" value="FHA_dom"/>
</dbReference>
<gene>
    <name evidence="9" type="ORF">GGQ22_12910</name>
</gene>
<evidence type="ECO:0000256" key="1">
    <source>
        <dbReference type="ARBA" id="ARBA00004651"/>
    </source>
</evidence>
<dbReference type="InterPro" id="IPR008984">
    <property type="entry name" value="SMAD_FHA_dom_sf"/>
</dbReference>
<protein>
    <submittedName>
        <fullName evidence="9">FHA domain-containing protein</fullName>
    </submittedName>
</protein>
<dbReference type="RefSeq" id="WP_154615476.1">
    <property type="nucleotide sequence ID" value="NZ_CP053660.1"/>
</dbReference>
<keyword evidence="10" id="KW-1185">Reference proteome</keyword>
<feature type="transmembrane region" description="Helical" evidence="8">
    <location>
        <begin position="29"/>
        <end position="47"/>
    </location>
</feature>
<keyword evidence="2" id="KW-1003">Cell membrane</keyword>
<evidence type="ECO:0000256" key="6">
    <source>
        <dbReference type="ARBA" id="ARBA00023136"/>
    </source>
</evidence>
<dbReference type="SUPFAM" id="SSF49879">
    <property type="entry name" value="SMAD/FHA domain"/>
    <property type="match status" value="1"/>
</dbReference>
<keyword evidence="4 8" id="KW-0812">Transmembrane</keyword>
<evidence type="ECO:0000313" key="10">
    <source>
        <dbReference type="Proteomes" id="UP000433406"/>
    </source>
</evidence>
<keyword evidence="6 8" id="KW-0472">Membrane</keyword>
<proteinExistence type="predicted"/>
<dbReference type="Proteomes" id="UP000433406">
    <property type="component" value="Unassembled WGS sequence"/>
</dbReference>
<dbReference type="InterPro" id="IPR051791">
    <property type="entry name" value="Pra-immunoreactive"/>
</dbReference>
<evidence type="ECO:0000256" key="8">
    <source>
        <dbReference type="SAM" id="Phobius"/>
    </source>
</evidence>
<dbReference type="PANTHER" id="PTHR36115:SF6">
    <property type="entry name" value="PROLINE-RICH ANTIGEN HOMOLOG"/>
    <property type="match status" value="1"/>
</dbReference>
<evidence type="ECO:0000313" key="9">
    <source>
        <dbReference type="EMBL" id="MTB95981.1"/>
    </source>
</evidence>
<evidence type="ECO:0000256" key="7">
    <source>
        <dbReference type="SAM" id="MobiDB-lite"/>
    </source>
</evidence>
<dbReference type="PANTHER" id="PTHR36115">
    <property type="entry name" value="PROLINE-RICH ANTIGEN HOMOLOG-RELATED"/>
    <property type="match status" value="1"/>
</dbReference>
<dbReference type="Gene3D" id="2.60.200.20">
    <property type="match status" value="1"/>
</dbReference>
<dbReference type="InterPro" id="IPR010432">
    <property type="entry name" value="RDD"/>
</dbReference>
<dbReference type="AlphaFoldDB" id="A0A6I3JD21"/>
<feature type="transmembrane region" description="Helical" evidence="8">
    <location>
        <begin position="53"/>
        <end position="74"/>
    </location>
</feature>
<evidence type="ECO:0000256" key="3">
    <source>
        <dbReference type="ARBA" id="ARBA00022553"/>
    </source>
</evidence>
<evidence type="ECO:0000256" key="4">
    <source>
        <dbReference type="ARBA" id="ARBA00022692"/>
    </source>
</evidence>
<feature type="compositionally biased region" description="Low complexity" evidence="7">
    <location>
        <begin position="218"/>
        <end position="227"/>
    </location>
</feature>
<feature type="transmembrane region" description="Helical" evidence="8">
    <location>
        <begin position="111"/>
        <end position="131"/>
    </location>
</feature>
<dbReference type="Pfam" id="PF00498">
    <property type="entry name" value="FHA"/>
    <property type="match status" value="1"/>
</dbReference>
<name>A0A6I3JD21_9ACTN</name>
<feature type="compositionally biased region" description="Pro residues" evidence="7">
    <location>
        <begin position="180"/>
        <end position="217"/>
    </location>
</feature>
<dbReference type="Pfam" id="PF06271">
    <property type="entry name" value="RDD"/>
    <property type="match status" value="1"/>
</dbReference>
<dbReference type="CDD" id="cd00060">
    <property type="entry name" value="FHA"/>
    <property type="match status" value="1"/>
</dbReference>
<dbReference type="PROSITE" id="PS50006">
    <property type="entry name" value="FHA_DOMAIN"/>
    <property type="match status" value="1"/>
</dbReference>
<accession>A0A6I3JD21</accession>
<comment type="subcellular location">
    <subcellularLocation>
        <location evidence="1">Cell membrane</location>
        <topology evidence="1">Multi-pass membrane protein</topology>
    </subcellularLocation>
</comment>
<dbReference type="GO" id="GO:0005886">
    <property type="term" value="C:plasma membrane"/>
    <property type="evidence" value="ECO:0007669"/>
    <property type="project" value="UniProtKB-SubCell"/>
</dbReference>
<keyword evidence="5 8" id="KW-1133">Transmembrane helix</keyword>
<dbReference type="EMBL" id="WLCI01000013">
    <property type="protein sequence ID" value="MTB95981.1"/>
    <property type="molecule type" value="Genomic_DNA"/>
</dbReference>
<feature type="region of interest" description="Disordered" evidence="7">
    <location>
        <begin position="179"/>
        <end position="300"/>
    </location>
</feature>
<feature type="compositionally biased region" description="Pro residues" evidence="7">
    <location>
        <begin position="228"/>
        <end position="259"/>
    </location>
</feature>
<comment type="caution">
    <text evidence="9">The sequence shown here is derived from an EMBL/GenBank/DDBJ whole genome shotgun (WGS) entry which is preliminary data.</text>
</comment>
<evidence type="ECO:0000256" key="5">
    <source>
        <dbReference type="ARBA" id="ARBA00022989"/>
    </source>
</evidence>
<reference evidence="9 10" key="1">
    <citation type="submission" date="2019-10" db="EMBL/GenBank/DDBJ databases">
        <title>Nocardioides novel species isolated from the excrement of Marmot.</title>
        <authorList>
            <person name="Zhang G."/>
        </authorList>
    </citation>
    <scope>NUCLEOTIDE SEQUENCE [LARGE SCALE GENOMIC DNA]</scope>
    <source>
        <strain evidence="10">zg-579</strain>
    </source>
</reference>